<feature type="domain" description="F-box" evidence="1">
    <location>
        <begin position="38"/>
        <end position="98"/>
    </location>
</feature>
<evidence type="ECO:0000259" key="1">
    <source>
        <dbReference type="Pfam" id="PF12937"/>
    </source>
</evidence>
<comment type="caution">
    <text evidence="2">The sequence shown here is derived from an EMBL/GenBank/DDBJ whole genome shotgun (WGS) entry which is preliminary data.</text>
</comment>
<dbReference type="InterPro" id="IPR001810">
    <property type="entry name" value="F-box_dom"/>
</dbReference>
<dbReference type="OrthoDB" id="3249706at2759"/>
<dbReference type="Gene3D" id="1.20.1280.50">
    <property type="match status" value="1"/>
</dbReference>
<reference evidence="2" key="1">
    <citation type="submission" date="2020-05" db="EMBL/GenBank/DDBJ databases">
        <title>Mycena genomes resolve the evolution of fungal bioluminescence.</title>
        <authorList>
            <person name="Tsai I.J."/>
        </authorList>
    </citation>
    <scope>NUCLEOTIDE SEQUENCE</scope>
    <source>
        <strain evidence="2">160909Yilan</strain>
    </source>
</reference>
<keyword evidence="3" id="KW-1185">Reference proteome</keyword>
<gene>
    <name evidence="2" type="ORF">MSAN_01041600</name>
</gene>
<dbReference type="Pfam" id="PF12937">
    <property type="entry name" value="F-box-like"/>
    <property type="match status" value="1"/>
</dbReference>
<dbReference type="Gene3D" id="3.80.10.10">
    <property type="entry name" value="Ribonuclease Inhibitor"/>
    <property type="match status" value="1"/>
</dbReference>
<evidence type="ECO:0000313" key="2">
    <source>
        <dbReference type="EMBL" id="KAF7363836.1"/>
    </source>
</evidence>
<dbReference type="EMBL" id="JACAZH010000007">
    <property type="protein sequence ID" value="KAF7363836.1"/>
    <property type="molecule type" value="Genomic_DNA"/>
</dbReference>
<name>A0A8H7D9N5_9AGAR</name>
<proteinExistence type="predicted"/>
<sequence length="441" mass="49836">MSSFALGPLSNRPPQYQNQYTLVNENGWLRLAAVSRRILALPPEILAEIFIFCLPIDDESYLPMTPNVDDAPIVLCAVCRQWRHVAFTTPQLWRSILFEVRDYFPASGDLYVEFCRKWLSRARSTSLHLCLDTFMPGDSFNALVELVIGNGKTLSSMRKYRCRLSLSTEISFCDAPRLHDVFIPFYTTRIQLPWNQLTSFGTNQLDIEACFELFRHGSKLVSAWIRIPAYNSSIPKTVFTLPRLRTLDLGGTDGMSMPITVLKCLKAPALETLALGFENSPNGCVLPDISPFLSFVSQSSFQLRTLTLSLIPSTTSALVECLKTTPSVANLHLQISLFIFNLDPIFIALTEQRDFLPNLESLHIALSQHESRSSPVAASLVFDMLVRRCAAGLQSFRFTGRNKSDQNDIKRYLESRPAYPELLTKGLRSYVGKRTYEDSFM</sequence>
<protein>
    <recommendedName>
        <fullName evidence="1">F-box domain-containing protein</fullName>
    </recommendedName>
</protein>
<accession>A0A8H7D9N5</accession>
<dbReference type="SUPFAM" id="SSF52047">
    <property type="entry name" value="RNI-like"/>
    <property type="match status" value="1"/>
</dbReference>
<dbReference type="AlphaFoldDB" id="A0A8H7D9N5"/>
<dbReference type="InterPro" id="IPR032675">
    <property type="entry name" value="LRR_dom_sf"/>
</dbReference>
<dbReference type="Proteomes" id="UP000623467">
    <property type="component" value="Unassembled WGS sequence"/>
</dbReference>
<organism evidence="2 3">
    <name type="scientific">Mycena sanguinolenta</name>
    <dbReference type="NCBI Taxonomy" id="230812"/>
    <lineage>
        <taxon>Eukaryota</taxon>
        <taxon>Fungi</taxon>
        <taxon>Dikarya</taxon>
        <taxon>Basidiomycota</taxon>
        <taxon>Agaricomycotina</taxon>
        <taxon>Agaricomycetes</taxon>
        <taxon>Agaricomycetidae</taxon>
        <taxon>Agaricales</taxon>
        <taxon>Marasmiineae</taxon>
        <taxon>Mycenaceae</taxon>
        <taxon>Mycena</taxon>
    </lineage>
</organism>
<evidence type="ECO:0000313" key="3">
    <source>
        <dbReference type="Proteomes" id="UP000623467"/>
    </source>
</evidence>